<feature type="non-terminal residue" evidence="1">
    <location>
        <position position="1"/>
    </location>
</feature>
<sequence length="153" mass="15875">TLPALLETLFTTDGVRAPTVFPRADLVTAFLTGVTGVNANGSTAEMQRLNMALPATAKATQNNLGAAGCFKDGKLDTGLAGCDPAGFPNGRRPGDDVVDIELRVAMGYLLADDTQAPSRNIPFNDGVLQDASQFDATFPYLRTPNAGANGDGT</sequence>
<dbReference type="Pfam" id="PF14224">
    <property type="entry name" value="DUF4331"/>
    <property type="match status" value="1"/>
</dbReference>
<gene>
    <name evidence="1" type="ORF">D7V88_29360</name>
</gene>
<protein>
    <submittedName>
        <fullName evidence="1">DUF4331 domain-containing protein</fullName>
    </submittedName>
</protein>
<dbReference type="AlphaFoldDB" id="A0A3A8I679"/>
<organism evidence="1 2">
    <name type="scientific">Corallococcus terminator</name>
    <dbReference type="NCBI Taxonomy" id="2316733"/>
    <lineage>
        <taxon>Bacteria</taxon>
        <taxon>Pseudomonadati</taxon>
        <taxon>Myxococcota</taxon>
        <taxon>Myxococcia</taxon>
        <taxon>Myxococcales</taxon>
        <taxon>Cystobacterineae</taxon>
        <taxon>Myxococcaceae</taxon>
        <taxon>Corallococcus</taxon>
    </lineage>
</organism>
<accession>A0A3A8I679</accession>
<name>A0A3A8I679_9BACT</name>
<dbReference type="RefSeq" id="WP_120543926.1">
    <property type="nucleotide sequence ID" value="NZ_RAVZ01000256.1"/>
</dbReference>
<evidence type="ECO:0000313" key="1">
    <source>
        <dbReference type="EMBL" id="RKG78852.1"/>
    </source>
</evidence>
<dbReference type="OrthoDB" id="525451at2"/>
<evidence type="ECO:0000313" key="2">
    <source>
        <dbReference type="Proteomes" id="UP000268094"/>
    </source>
</evidence>
<dbReference type="InterPro" id="IPR025566">
    <property type="entry name" value="DUF4331"/>
</dbReference>
<keyword evidence="2" id="KW-1185">Reference proteome</keyword>
<reference evidence="2" key="1">
    <citation type="submission" date="2018-09" db="EMBL/GenBank/DDBJ databases">
        <authorList>
            <person name="Livingstone P.G."/>
            <person name="Whitworth D.E."/>
        </authorList>
    </citation>
    <scope>NUCLEOTIDE SEQUENCE [LARGE SCALE GENOMIC DNA]</scope>
    <source>
        <strain evidence="2">CA054A</strain>
    </source>
</reference>
<comment type="caution">
    <text evidence="1">The sequence shown here is derived from an EMBL/GenBank/DDBJ whole genome shotgun (WGS) entry which is preliminary data.</text>
</comment>
<dbReference type="EMBL" id="RAVZ01000256">
    <property type="protein sequence ID" value="RKG78852.1"/>
    <property type="molecule type" value="Genomic_DNA"/>
</dbReference>
<dbReference type="Proteomes" id="UP000268094">
    <property type="component" value="Unassembled WGS sequence"/>
</dbReference>
<proteinExistence type="predicted"/>